<protein>
    <submittedName>
        <fullName evidence="1">Uncharacterized protein</fullName>
    </submittedName>
</protein>
<reference evidence="1 2" key="1">
    <citation type="journal article" date="2024" name="G3 (Bethesda)">
        <title>Genome assembly of Hibiscus sabdariffa L. provides insights into metabolisms of medicinal natural products.</title>
        <authorList>
            <person name="Kim T."/>
        </authorList>
    </citation>
    <scope>NUCLEOTIDE SEQUENCE [LARGE SCALE GENOMIC DNA]</scope>
    <source>
        <strain evidence="1">TK-2024</strain>
        <tissue evidence="1">Old leaves</tissue>
    </source>
</reference>
<accession>A0ABR2F4V3</accession>
<name>A0ABR2F4V3_9ROSI</name>
<comment type="caution">
    <text evidence="1">The sequence shown here is derived from an EMBL/GenBank/DDBJ whole genome shotgun (WGS) entry which is preliminary data.</text>
</comment>
<evidence type="ECO:0000313" key="2">
    <source>
        <dbReference type="Proteomes" id="UP001472677"/>
    </source>
</evidence>
<evidence type="ECO:0000313" key="1">
    <source>
        <dbReference type="EMBL" id="KAK8572042.1"/>
    </source>
</evidence>
<organism evidence="1 2">
    <name type="scientific">Hibiscus sabdariffa</name>
    <name type="common">roselle</name>
    <dbReference type="NCBI Taxonomy" id="183260"/>
    <lineage>
        <taxon>Eukaryota</taxon>
        <taxon>Viridiplantae</taxon>
        <taxon>Streptophyta</taxon>
        <taxon>Embryophyta</taxon>
        <taxon>Tracheophyta</taxon>
        <taxon>Spermatophyta</taxon>
        <taxon>Magnoliopsida</taxon>
        <taxon>eudicotyledons</taxon>
        <taxon>Gunneridae</taxon>
        <taxon>Pentapetalae</taxon>
        <taxon>rosids</taxon>
        <taxon>malvids</taxon>
        <taxon>Malvales</taxon>
        <taxon>Malvaceae</taxon>
        <taxon>Malvoideae</taxon>
        <taxon>Hibiscus</taxon>
    </lineage>
</organism>
<dbReference type="Proteomes" id="UP001472677">
    <property type="component" value="Unassembled WGS sequence"/>
</dbReference>
<dbReference type="EMBL" id="JBBPBM010000008">
    <property type="protein sequence ID" value="KAK8572042.1"/>
    <property type="molecule type" value="Genomic_DNA"/>
</dbReference>
<gene>
    <name evidence="1" type="ORF">V6N12_028105</name>
</gene>
<sequence>MDLKANKLDVRIDGRVQEKGLQMDLLTKEGEEPDMLSPERRVTCYTALVVESNEKLAEPKRWWAKVVEDLVNSSQIQSWKDQEIKSSD</sequence>
<proteinExistence type="predicted"/>
<keyword evidence="2" id="KW-1185">Reference proteome</keyword>